<dbReference type="PANTHER" id="PTHR41775">
    <property type="entry name" value="SECRETED PROTEIN-RELATED"/>
    <property type="match status" value="1"/>
</dbReference>
<evidence type="ECO:0000259" key="1">
    <source>
        <dbReference type="Pfam" id="PF05547"/>
    </source>
</evidence>
<sequence>MRKIALVMYLFAITMKTFSIPVMPGRTKRINIGNNKVITAELCGDESFKYWQSANGEQYEYMPQKGIYSKLSKKLFAKRINIALQKRTMRMLNSVKTTHSSTGNKKALVILVNFQDTHFKESSTLDLYNKILNQTGFRNDLFKGSAHDYFMNQSNGLFNLSFDIAGPVTLGHPYAYYGANNDSNGDDGHPEEMVIEACKAIASTTDFSKYDWDGDGEVEQVFIVYAGHGEADYDDTNLVWPHKWALSASSYNKVLKIGGEKINIYACASELNSFGNISGIGAFCHEFSHCLGLPDMYNTKNTKDNGIGYNSLMAAGSYLGGGYCPCGYSAYEKTSCGWISPKTLNNDTIISNLNTTNNNGEAYIIYNDANNDEYYIIENRQRTGWDKYLPNSGMLAMHIDYSKEAWENNIVNSETDHHRISAIWVKDSLTANSVPSADIYNKGKNGSNHLDMGLNDINSNRDSTINFVFKRYNFQESEVAGDTLFHESFDKCMGKGGNDNNWTGRYFLGRSFNPDHKGWSNVNVYSGYKCAKFGTTRISGTTASPEFYMNGKATLTFRVATFDKDEKSLDVHAGNTSFSMLENKSGKWTSFSFDFEYSGKTVVEFVTTGRLIIDDVAVIKNKENRTDTDITEINKSSNTLHQPIYNMMGQCVGNNTANLTKGIYIKDGKKFVISK</sequence>
<keyword evidence="2" id="KW-0378">Hydrolase</keyword>
<dbReference type="PANTHER" id="PTHR41775:SF1">
    <property type="entry name" value="PEPTIDASE M6-LIKE DOMAIN-CONTAINING PROTEIN"/>
    <property type="match status" value="1"/>
</dbReference>
<organism evidence="2 3">
    <name type="scientific">Prevotella herbatica</name>
    <dbReference type="NCBI Taxonomy" id="2801997"/>
    <lineage>
        <taxon>Bacteria</taxon>
        <taxon>Pseudomonadati</taxon>
        <taxon>Bacteroidota</taxon>
        <taxon>Bacteroidia</taxon>
        <taxon>Bacteroidales</taxon>
        <taxon>Prevotellaceae</taxon>
        <taxon>Prevotella</taxon>
    </lineage>
</organism>
<accession>A0ABN6EMD4</accession>
<dbReference type="SUPFAM" id="SSF55486">
    <property type="entry name" value="Metalloproteases ('zincins'), catalytic domain"/>
    <property type="match status" value="1"/>
</dbReference>
<proteinExistence type="predicted"/>
<reference evidence="2 3" key="1">
    <citation type="journal article" date="2022" name="Int. J. Syst. Evol. Microbiol.">
        <title>Prevotella herbatica sp. nov., a plant polysaccharide-decomposing anaerobic bacterium isolated from a methanogenic reactor.</title>
        <authorList>
            <person name="Uek A."/>
            <person name="Tonouchi A."/>
            <person name="Kaku N."/>
            <person name="Ueki K."/>
        </authorList>
    </citation>
    <scope>NUCLEOTIDE SEQUENCE [LARGE SCALE GENOMIC DNA]</scope>
    <source>
        <strain evidence="2 3">WR041</strain>
    </source>
</reference>
<dbReference type="NCBIfam" id="TIGR03296">
    <property type="entry name" value="M6dom_TIGR03296"/>
    <property type="match status" value="1"/>
</dbReference>
<dbReference type="Proteomes" id="UP001319045">
    <property type="component" value="Chromosome"/>
</dbReference>
<dbReference type="GO" id="GO:0008237">
    <property type="term" value="F:metallopeptidase activity"/>
    <property type="evidence" value="ECO:0007669"/>
    <property type="project" value="UniProtKB-KW"/>
</dbReference>
<dbReference type="EMBL" id="AP024484">
    <property type="protein sequence ID" value="BCS85856.1"/>
    <property type="molecule type" value="Genomic_DNA"/>
</dbReference>
<keyword evidence="3" id="KW-1185">Reference proteome</keyword>
<gene>
    <name evidence="2" type="ORF">prwr041_17490</name>
</gene>
<dbReference type="Pfam" id="PF05547">
    <property type="entry name" value="Peptidase_M6"/>
    <property type="match status" value="1"/>
</dbReference>
<evidence type="ECO:0000313" key="3">
    <source>
        <dbReference type="Proteomes" id="UP001319045"/>
    </source>
</evidence>
<protein>
    <submittedName>
        <fullName evidence="2">M6 family metalloprotease domain-containing protein</fullName>
    </submittedName>
</protein>
<evidence type="ECO:0000313" key="2">
    <source>
        <dbReference type="EMBL" id="BCS85856.1"/>
    </source>
</evidence>
<keyword evidence="2" id="KW-0482">Metalloprotease</keyword>
<dbReference type="RefSeq" id="WP_207153471.1">
    <property type="nucleotide sequence ID" value="NZ_AP024484.1"/>
</dbReference>
<dbReference type="InterPro" id="IPR008757">
    <property type="entry name" value="Peptidase_M6-like_domain"/>
</dbReference>
<name>A0ABN6EMD4_9BACT</name>
<feature type="domain" description="Peptidase M6-like" evidence="1">
    <location>
        <begin position="106"/>
        <end position="333"/>
    </location>
</feature>
<keyword evidence="2" id="KW-0645">Protease</keyword>